<keyword evidence="2" id="KW-1185">Reference proteome</keyword>
<organism evidence="1 2">
    <name type="scientific">Novosphingobium album</name>
    <name type="common">ex Hu et al. 2023</name>
    <dbReference type="NCBI Taxonomy" id="2930093"/>
    <lineage>
        <taxon>Bacteria</taxon>
        <taxon>Pseudomonadati</taxon>
        <taxon>Pseudomonadota</taxon>
        <taxon>Alphaproteobacteria</taxon>
        <taxon>Sphingomonadales</taxon>
        <taxon>Sphingomonadaceae</taxon>
        <taxon>Novosphingobium</taxon>
    </lineage>
</organism>
<dbReference type="Proteomes" id="UP001162880">
    <property type="component" value="Unassembled WGS sequence"/>
</dbReference>
<evidence type="ECO:0000313" key="1">
    <source>
        <dbReference type="EMBL" id="MCJ2177325.1"/>
    </source>
</evidence>
<gene>
    <name evidence="1" type="ORF">MTR64_01995</name>
</gene>
<accession>A0ABT0AWZ8</accession>
<sequence length="154" mass="17069">MLEGFFKGLNGFSRRPVPDESAAEGLAILLHGSETYALELAGTARRQAGIRSIFREKARSGRRHSCIAVLSRDCDAPPGRVSVEVYVDGILVGHFPRYLSSLYCEWLDSWNLGRARVHCRAVIQSEWFSAEPGAGECRVKLDLEIPFKMTTIAA</sequence>
<reference evidence="1" key="1">
    <citation type="submission" date="2022-03" db="EMBL/GenBank/DDBJ databases">
        <title>Identification of a novel bacterium isolated from mangrove sediments.</title>
        <authorList>
            <person name="Pan X."/>
        </authorList>
    </citation>
    <scope>NUCLEOTIDE SEQUENCE</scope>
    <source>
        <strain evidence="1">B2580</strain>
    </source>
</reference>
<dbReference type="RefSeq" id="WP_243990195.1">
    <property type="nucleotide sequence ID" value="NZ_JALHLE010000002.1"/>
</dbReference>
<proteinExistence type="predicted"/>
<name>A0ABT0AWZ8_9SPHN</name>
<dbReference type="EMBL" id="JALHLE010000002">
    <property type="protein sequence ID" value="MCJ2177325.1"/>
    <property type="molecule type" value="Genomic_DNA"/>
</dbReference>
<evidence type="ECO:0008006" key="3">
    <source>
        <dbReference type="Google" id="ProtNLM"/>
    </source>
</evidence>
<evidence type="ECO:0000313" key="2">
    <source>
        <dbReference type="Proteomes" id="UP001162880"/>
    </source>
</evidence>
<comment type="caution">
    <text evidence="1">The sequence shown here is derived from an EMBL/GenBank/DDBJ whole genome shotgun (WGS) entry which is preliminary data.</text>
</comment>
<protein>
    <recommendedName>
        <fullName evidence="3">HIRAN domain-containing protein</fullName>
    </recommendedName>
</protein>